<organism evidence="8 9">
    <name type="scientific">Actinocorallia herbida</name>
    <dbReference type="NCBI Taxonomy" id="58109"/>
    <lineage>
        <taxon>Bacteria</taxon>
        <taxon>Bacillati</taxon>
        <taxon>Actinomycetota</taxon>
        <taxon>Actinomycetes</taxon>
        <taxon>Streptosporangiales</taxon>
        <taxon>Thermomonosporaceae</taxon>
        <taxon>Actinocorallia</taxon>
    </lineage>
</organism>
<name>A0A3N1D5P9_9ACTN</name>
<keyword evidence="5" id="KW-0046">Antibiotic resistance</keyword>
<gene>
    <name evidence="8" type="ORF">EDD29_6557</name>
</gene>
<sequence length="263" mass="28243">MTALGAAIGDGMTMFGRRISQVRRRPGELVAGLIVPIVLVVLFGYVFGSAIQVPGGGDYREYLMPGMFGMVAFTAVMANTMFMATDATKGVVDRFRSLPIARWAMPFGQSAADLVIALPGMVTLLCCAFVVGWRPHEGALRTLAGFGLLLLMRTALGWAGIFFGLAVKDDKTADAFVPLVFPVTMLSNTFVPTGGMPAWLRVIAEWNPVSALVAALRHLFGNPGAPSSAWPLTHPVTATLLWTGVLLAVFVPLSVRAYNRRER</sequence>
<reference evidence="8 9" key="1">
    <citation type="submission" date="2018-11" db="EMBL/GenBank/DDBJ databases">
        <title>Sequencing the genomes of 1000 actinobacteria strains.</title>
        <authorList>
            <person name="Klenk H.-P."/>
        </authorList>
    </citation>
    <scope>NUCLEOTIDE SEQUENCE [LARGE SCALE GENOMIC DNA]</scope>
    <source>
        <strain evidence="8 9">DSM 44254</strain>
    </source>
</reference>
<comment type="similarity">
    <text evidence="6">Belongs to the ABC-2 integral membrane protein family.</text>
</comment>
<feature type="transmembrane region" description="Helical" evidence="6">
    <location>
        <begin position="62"/>
        <end position="82"/>
    </location>
</feature>
<evidence type="ECO:0000256" key="1">
    <source>
        <dbReference type="ARBA" id="ARBA00004141"/>
    </source>
</evidence>
<dbReference type="RefSeq" id="WP_123668058.1">
    <property type="nucleotide sequence ID" value="NZ_RJKE01000001.1"/>
</dbReference>
<dbReference type="EMBL" id="RJKE01000001">
    <property type="protein sequence ID" value="ROO88873.1"/>
    <property type="molecule type" value="Genomic_DNA"/>
</dbReference>
<evidence type="ECO:0000256" key="3">
    <source>
        <dbReference type="ARBA" id="ARBA00022989"/>
    </source>
</evidence>
<feature type="transmembrane region" description="Helical" evidence="6">
    <location>
        <begin position="179"/>
        <end position="200"/>
    </location>
</feature>
<comment type="caution">
    <text evidence="8">The sequence shown here is derived from an EMBL/GenBank/DDBJ whole genome shotgun (WGS) entry which is preliminary data.</text>
</comment>
<evidence type="ECO:0000313" key="8">
    <source>
        <dbReference type="EMBL" id="ROO88873.1"/>
    </source>
</evidence>
<keyword evidence="2 6" id="KW-0812">Transmembrane</keyword>
<dbReference type="InterPro" id="IPR000412">
    <property type="entry name" value="ABC_2_transport"/>
</dbReference>
<dbReference type="InterPro" id="IPR047817">
    <property type="entry name" value="ABC2_TM_bact-type"/>
</dbReference>
<keyword evidence="6" id="KW-1003">Cell membrane</keyword>
<accession>A0A3N1D5P9</accession>
<evidence type="ECO:0000256" key="5">
    <source>
        <dbReference type="ARBA" id="ARBA00023251"/>
    </source>
</evidence>
<dbReference type="GO" id="GO:0140359">
    <property type="term" value="F:ABC-type transporter activity"/>
    <property type="evidence" value="ECO:0007669"/>
    <property type="project" value="InterPro"/>
</dbReference>
<evidence type="ECO:0000256" key="6">
    <source>
        <dbReference type="RuleBase" id="RU361157"/>
    </source>
</evidence>
<keyword evidence="9" id="KW-1185">Reference proteome</keyword>
<dbReference type="GO" id="GO:0046677">
    <property type="term" value="P:response to antibiotic"/>
    <property type="evidence" value="ECO:0007669"/>
    <property type="project" value="UniProtKB-KW"/>
</dbReference>
<evidence type="ECO:0000313" key="9">
    <source>
        <dbReference type="Proteomes" id="UP000272400"/>
    </source>
</evidence>
<evidence type="ECO:0000256" key="4">
    <source>
        <dbReference type="ARBA" id="ARBA00023136"/>
    </source>
</evidence>
<proteinExistence type="inferred from homology"/>
<feature type="transmembrane region" description="Helical" evidence="6">
    <location>
        <begin position="240"/>
        <end position="258"/>
    </location>
</feature>
<keyword evidence="3 6" id="KW-1133">Transmembrane helix</keyword>
<dbReference type="OrthoDB" id="8988363at2"/>
<dbReference type="PROSITE" id="PS51012">
    <property type="entry name" value="ABC_TM2"/>
    <property type="match status" value="1"/>
</dbReference>
<feature type="transmembrane region" description="Helical" evidence="6">
    <location>
        <begin position="103"/>
        <end position="131"/>
    </location>
</feature>
<feature type="transmembrane region" description="Helical" evidence="6">
    <location>
        <begin position="143"/>
        <end position="167"/>
    </location>
</feature>
<evidence type="ECO:0000256" key="2">
    <source>
        <dbReference type="ARBA" id="ARBA00022692"/>
    </source>
</evidence>
<keyword evidence="6" id="KW-0813">Transport</keyword>
<dbReference type="PANTHER" id="PTHR43229">
    <property type="entry name" value="NODULATION PROTEIN J"/>
    <property type="match status" value="1"/>
</dbReference>
<protein>
    <recommendedName>
        <fullName evidence="6">Transport permease protein</fullName>
    </recommendedName>
</protein>
<dbReference type="AlphaFoldDB" id="A0A3N1D5P9"/>
<feature type="transmembrane region" description="Helical" evidence="6">
    <location>
        <begin position="29"/>
        <end position="50"/>
    </location>
</feature>
<dbReference type="Proteomes" id="UP000272400">
    <property type="component" value="Unassembled WGS sequence"/>
</dbReference>
<dbReference type="GO" id="GO:0043190">
    <property type="term" value="C:ATP-binding cassette (ABC) transporter complex"/>
    <property type="evidence" value="ECO:0007669"/>
    <property type="project" value="InterPro"/>
</dbReference>
<comment type="subcellular location">
    <subcellularLocation>
        <location evidence="6">Cell membrane</location>
        <topology evidence="6">Multi-pass membrane protein</topology>
    </subcellularLocation>
    <subcellularLocation>
        <location evidence="1">Membrane</location>
        <topology evidence="1">Multi-pass membrane protein</topology>
    </subcellularLocation>
</comment>
<feature type="domain" description="ABC transmembrane type-2" evidence="7">
    <location>
        <begin position="27"/>
        <end position="261"/>
    </location>
</feature>
<dbReference type="Pfam" id="PF01061">
    <property type="entry name" value="ABC2_membrane"/>
    <property type="match status" value="1"/>
</dbReference>
<dbReference type="PANTHER" id="PTHR43229:SF2">
    <property type="entry name" value="NODULATION PROTEIN J"/>
    <property type="match status" value="1"/>
</dbReference>
<keyword evidence="4 6" id="KW-0472">Membrane</keyword>
<dbReference type="InterPro" id="IPR013525">
    <property type="entry name" value="ABC2_TM"/>
</dbReference>
<evidence type="ECO:0000259" key="7">
    <source>
        <dbReference type="PROSITE" id="PS51012"/>
    </source>
</evidence>
<dbReference type="InterPro" id="IPR051784">
    <property type="entry name" value="Nod_factor_ABC_transporter"/>
</dbReference>
<dbReference type="PIRSF" id="PIRSF006648">
    <property type="entry name" value="DrrB"/>
    <property type="match status" value="1"/>
</dbReference>